<organism evidence="2 3">
    <name type="scientific">Allosphingosinicella deserti</name>
    <dbReference type="NCBI Taxonomy" id="2116704"/>
    <lineage>
        <taxon>Bacteria</taxon>
        <taxon>Pseudomonadati</taxon>
        <taxon>Pseudomonadota</taxon>
        <taxon>Alphaproteobacteria</taxon>
        <taxon>Sphingomonadales</taxon>
        <taxon>Sphingomonadaceae</taxon>
        <taxon>Allosphingosinicella</taxon>
    </lineage>
</organism>
<keyword evidence="1" id="KW-0472">Membrane</keyword>
<sequence length="59" mass="6327">MSSLFSVALSVAVIAAFALSIGGTYLLVKRKERKQGLLMLLCAAVFFVNVLIWTLPTPG</sequence>
<name>A0A2P7QN57_9SPHN</name>
<feature type="transmembrane region" description="Helical" evidence="1">
    <location>
        <begin position="37"/>
        <end position="55"/>
    </location>
</feature>
<evidence type="ECO:0000313" key="2">
    <source>
        <dbReference type="EMBL" id="PSJ39392.1"/>
    </source>
</evidence>
<dbReference type="EMBL" id="PXYI01000004">
    <property type="protein sequence ID" value="PSJ39392.1"/>
    <property type="molecule type" value="Genomic_DNA"/>
</dbReference>
<dbReference type="RefSeq" id="WP_106513293.1">
    <property type="nucleotide sequence ID" value="NZ_PXYI01000004.1"/>
</dbReference>
<proteinExistence type="predicted"/>
<comment type="caution">
    <text evidence="2">The sequence shown here is derived from an EMBL/GenBank/DDBJ whole genome shotgun (WGS) entry which is preliminary data.</text>
</comment>
<feature type="transmembrane region" description="Helical" evidence="1">
    <location>
        <begin position="6"/>
        <end position="28"/>
    </location>
</feature>
<evidence type="ECO:0000313" key="3">
    <source>
        <dbReference type="Proteomes" id="UP000241167"/>
    </source>
</evidence>
<accession>A0A2P7QN57</accession>
<dbReference type="Proteomes" id="UP000241167">
    <property type="component" value="Unassembled WGS sequence"/>
</dbReference>
<keyword evidence="1" id="KW-0812">Transmembrane</keyword>
<reference evidence="2 3" key="1">
    <citation type="submission" date="2018-03" db="EMBL/GenBank/DDBJ databases">
        <title>The draft genome of Sphingosinicella sp. GL-C-18.</title>
        <authorList>
            <person name="Liu L."/>
            <person name="Li L."/>
            <person name="Liang L."/>
            <person name="Zhang X."/>
            <person name="Wang T."/>
        </authorList>
    </citation>
    <scope>NUCLEOTIDE SEQUENCE [LARGE SCALE GENOMIC DNA]</scope>
    <source>
        <strain evidence="2 3">GL-C-18</strain>
    </source>
</reference>
<dbReference type="AlphaFoldDB" id="A0A2P7QN57"/>
<protein>
    <submittedName>
        <fullName evidence="2">Uncharacterized protein</fullName>
    </submittedName>
</protein>
<dbReference type="OrthoDB" id="7586225at2"/>
<gene>
    <name evidence="2" type="ORF">C7I55_12270</name>
</gene>
<evidence type="ECO:0000256" key="1">
    <source>
        <dbReference type="SAM" id="Phobius"/>
    </source>
</evidence>
<keyword evidence="3" id="KW-1185">Reference proteome</keyword>
<keyword evidence="1" id="KW-1133">Transmembrane helix</keyword>